<dbReference type="EMBL" id="RBZO01000011">
    <property type="protein sequence ID" value="RKQ15810.1"/>
    <property type="molecule type" value="Genomic_DNA"/>
</dbReference>
<proteinExistence type="predicted"/>
<keyword evidence="5" id="KW-0460">Magnesium</keyword>
<evidence type="ECO:0000256" key="5">
    <source>
        <dbReference type="ARBA" id="ARBA00022842"/>
    </source>
</evidence>
<comment type="cofactor">
    <cofactor evidence="2">
        <name>Mg(2+)</name>
        <dbReference type="ChEBI" id="CHEBI:18420"/>
    </cofactor>
</comment>
<feature type="domain" description="Nudix hydrolase" evidence="7">
    <location>
        <begin position="22"/>
        <end position="156"/>
    </location>
</feature>
<dbReference type="InterPro" id="IPR015797">
    <property type="entry name" value="NUDIX_hydrolase-like_dom_sf"/>
</dbReference>
<dbReference type="PROSITE" id="PS51462">
    <property type="entry name" value="NUDIX"/>
    <property type="match status" value="1"/>
</dbReference>
<evidence type="ECO:0000256" key="4">
    <source>
        <dbReference type="ARBA" id="ARBA00022801"/>
    </source>
</evidence>
<dbReference type="RefSeq" id="WP_121130689.1">
    <property type="nucleotide sequence ID" value="NZ_JBHUFK010000062.1"/>
</dbReference>
<gene>
    <name evidence="8" type="ORF">D8M05_08605</name>
</gene>
<dbReference type="SUPFAM" id="SSF55811">
    <property type="entry name" value="Nudix"/>
    <property type="match status" value="1"/>
</dbReference>
<dbReference type="PANTHER" id="PTHR12992:SF11">
    <property type="entry name" value="MITOCHONDRIAL COENZYME A DIPHOSPHATASE NUDT8"/>
    <property type="match status" value="1"/>
</dbReference>
<accession>A0A494YZW5</accession>
<evidence type="ECO:0000256" key="1">
    <source>
        <dbReference type="ARBA" id="ARBA00001936"/>
    </source>
</evidence>
<evidence type="ECO:0000313" key="9">
    <source>
        <dbReference type="Proteomes" id="UP000281813"/>
    </source>
</evidence>
<dbReference type="GO" id="GO:0010945">
    <property type="term" value="F:coenzyme A diphosphatase activity"/>
    <property type="evidence" value="ECO:0007669"/>
    <property type="project" value="InterPro"/>
</dbReference>
<dbReference type="AlphaFoldDB" id="A0A494YZW5"/>
<dbReference type="GO" id="GO:0046872">
    <property type="term" value="F:metal ion binding"/>
    <property type="evidence" value="ECO:0007669"/>
    <property type="project" value="UniProtKB-KW"/>
</dbReference>
<protein>
    <submittedName>
        <fullName evidence="8">CoA pyrophosphatase</fullName>
    </submittedName>
</protein>
<keyword evidence="4" id="KW-0378">Hydrolase</keyword>
<dbReference type="InterPro" id="IPR045121">
    <property type="entry name" value="CoAse"/>
</dbReference>
<dbReference type="Pfam" id="PF00293">
    <property type="entry name" value="NUDIX"/>
    <property type="match status" value="1"/>
</dbReference>
<reference evidence="8 9" key="1">
    <citation type="journal article" date="2015" name="Antonie Van Leeuwenhoek">
        <title>Oceanobacillus bengalensis sp. nov., a bacterium isolated from seawater of the Bay of Bengal.</title>
        <authorList>
            <person name="Yongchang O."/>
            <person name="Xiang W."/>
            <person name="Wang G."/>
        </authorList>
    </citation>
    <scope>NUCLEOTIDE SEQUENCE [LARGE SCALE GENOMIC DNA]</scope>
    <source>
        <strain evidence="8 9">MCCC 1K00260</strain>
    </source>
</reference>
<evidence type="ECO:0000256" key="6">
    <source>
        <dbReference type="ARBA" id="ARBA00023211"/>
    </source>
</evidence>
<keyword evidence="9" id="KW-1185">Reference proteome</keyword>
<keyword evidence="6" id="KW-0464">Manganese</keyword>
<organism evidence="8 9">
    <name type="scientific">Oceanobacillus bengalensis</name>
    <dbReference type="NCBI Taxonomy" id="1435466"/>
    <lineage>
        <taxon>Bacteria</taxon>
        <taxon>Bacillati</taxon>
        <taxon>Bacillota</taxon>
        <taxon>Bacilli</taxon>
        <taxon>Bacillales</taxon>
        <taxon>Bacillaceae</taxon>
        <taxon>Oceanobacillus</taxon>
    </lineage>
</organism>
<dbReference type="InterPro" id="IPR000086">
    <property type="entry name" value="NUDIX_hydrolase_dom"/>
</dbReference>
<sequence>MDSSHIIGKLKNRKATIYGEDKFFKSAVLVPLVEINDETHILFEVRSMQMRRQPGDICFPGGKIDEEDESPAHCAMRETTEELGLSPHDITDITPLDYIVSDMGRIIYPFVGRLNNIDNIIPNPTEVGEVFTVPLEYLLQNEPETFKVHVHLQPEESFPLDLIVGGENYQWQMRHIDELFYRYEEKVIWGLTAKILHQFITLIHKGGNQ</sequence>
<evidence type="ECO:0000259" key="7">
    <source>
        <dbReference type="PROSITE" id="PS51462"/>
    </source>
</evidence>
<dbReference type="CDD" id="cd03426">
    <property type="entry name" value="NUDIX_CoAse_Nudt7"/>
    <property type="match status" value="1"/>
</dbReference>
<dbReference type="OrthoDB" id="9802805at2"/>
<evidence type="ECO:0000256" key="3">
    <source>
        <dbReference type="ARBA" id="ARBA00022723"/>
    </source>
</evidence>
<dbReference type="Proteomes" id="UP000281813">
    <property type="component" value="Unassembled WGS sequence"/>
</dbReference>
<keyword evidence="3" id="KW-0479">Metal-binding</keyword>
<comment type="caution">
    <text evidence="8">The sequence shown here is derived from an EMBL/GenBank/DDBJ whole genome shotgun (WGS) entry which is preliminary data.</text>
</comment>
<evidence type="ECO:0000313" key="8">
    <source>
        <dbReference type="EMBL" id="RKQ15810.1"/>
    </source>
</evidence>
<comment type="cofactor">
    <cofactor evidence="1">
        <name>Mn(2+)</name>
        <dbReference type="ChEBI" id="CHEBI:29035"/>
    </cofactor>
</comment>
<dbReference type="PANTHER" id="PTHR12992">
    <property type="entry name" value="NUDIX HYDROLASE"/>
    <property type="match status" value="1"/>
</dbReference>
<evidence type="ECO:0000256" key="2">
    <source>
        <dbReference type="ARBA" id="ARBA00001946"/>
    </source>
</evidence>
<name>A0A494YZW5_9BACI</name>
<dbReference type="Gene3D" id="3.90.79.10">
    <property type="entry name" value="Nucleoside Triphosphate Pyrophosphohydrolase"/>
    <property type="match status" value="1"/>
</dbReference>